<dbReference type="Pfam" id="PF00005">
    <property type="entry name" value="ABC_tran"/>
    <property type="match status" value="2"/>
</dbReference>
<feature type="transmembrane region" description="Helical" evidence="17">
    <location>
        <begin position="366"/>
        <end position="385"/>
    </location>
</feature>
<name>A0A8S4Q9Y4_OWEFU</name>
<feature type="transmembrane region" description="Helical" evidence="17">
    <location>
        <begin position="1031"/>
        <end position="1054"/>
    </location>
</feature>
<feature type="domain" description="ABC transporter" evidence="18">
    <location>
        <begin position="1306"/>
        <end position="1540"/>
    </location>
</feature>
<evidence type="ECO:0000256" key="13">
    <source>
        <dbReference type="ARBA" id="ARBA00023136"/>
    </source>
</evidence>
<evidence type="ECO:0000256" key="11">
    <source>
        <dbReference type="ARBA" id="ARBA00022967"/>
    </source>
</evidence>
<dbReference type="GO" id="GO:0016887">
    <property type="term" value="F:ATP hydrolysis activity"/>
    <property type="evidence" value="ECO:0007669"/>
    <property type="project" value="InterPro"/>
</dbReference>
<feature type="transmembrane region" description="Helical" evidence="17">
    <location>
        <begin position="1127"/>
        <end position="1147"/>
    </location>
</feature>
<evidence type="ECO:0000256" key="2">
    <source>
        <dbReference type="ARBA" id="ARBA00004651"/>
    </source>
</evidence>
<feature type="compositionally biased region" description="Basic and acidic residues" evidence="16">
    <location>
        <begin position="907"/>
        <end position="916"/>
    </location>
</feature>
<evidence type="ECO:0000313" key="20">
    <source>
        <dbReference type="EMBL" id="CAH1802659.1"/>
    </source>
</evidence>
<dbReference type="Gene3D" id="1.20.1560.10">
    <property type="entry name" value="ABC transporter type 1, transmembrane domain"/>
    <property type="match status" value="2"/>
</dbReference>
<evidence type="ECO:0000256" key="5">
    <source>
        <dbReference type="ARBA" id="ARBA00022475"/>
    </source>
</evidence>
<dbReference type="InterPro" id="IPR027417">
    <property type="entry name" value="P-loop_NTPase"/>
</dbReference>
<feature type="transmembrane region" description="Helical" evidence="17">
    <location>
        <begin position="980"/>
        <end position="999"/>
    </location>
</feature>
<feature type="region of interest" description="Disordered" evidence="16">
    <location>
        <begin position="902"/>
        <end position="935"/>
    </location>
</feature>
<dbReference type="Pfam" id="PF00664">
    <property type="entry name" value="ABC_membrane"/>
    <property type="match status" value="2"/>
</dbReference>
<dbReference type="InterPro" id="IPR036640">
    <property type="entry name" value="ABC1_TM_sf"/>
</dbReference>
<feature type="transmembrane region" description="Helical" evidence="17">
    <location>
        <begin position="547"/>
        <end position="576"/>
    </location>
</feature>
<comment type="catalytic activity">
    <reaction evidence="15">
        <text>leukotriene C4(in) + ATP + H2O = leukotriene C4(out) + ADP + phosphate + H(+)</text>
        <dbReference type="Rhea" id="RHEA:38963"/>
        <dbReference type="ChEBI" id="CHEBI:15377"/>
        <dbReference type="ChEBI" id="CHEBI:15378"/>
        <dbReference type="ChEBI" id="CHEBI:30616"/>
        <dbReference type="ChEBI" id="CHEBI:43474"/>
        <dbReference type="ChEBI" id="CHEBI:57973"/>
        <dbReference type="ChEBI" id="CHEBI:456216"/>
    </reaction>
    <physiologicalReaction direction="left-to-right" evidence="15">
        <dbReference type="Rhea" id="RHEA:38964"/>
    </physiologicalReaction>
</comment>
<dbReference type="Gene3D" id="3.40.50.300">
    <property type="entry name" value="P-loop containing nucleotide triphosphate hydrolases"/>
    <property type="match status" value="2"/>
</dbReference>
<keyword evidence="4" id="KW-0813">Transport</keyword>
<dbReference type="InterPro" id="IPR011527">
    <property type="entry name" value="ABC1_TM_dom"/>
</dbReference>
<evidence type="ECO:0000256" key="17">
    <source>
        <dbReference type="SAM" id="Phobius"/>
    </source>
</evidence>
<evidence type="ECO:0000259" key="19">
    <source>
        <dbReference type="PROSITE" id="PS50929"/>
    </source>
</evidence>
<keyword evidence="7 17" id="KW-0812">Transmembrane</keyword>
<keyword evidence="9" id="KW-0547">Nucleotide-binding</keyword>
<dbReference type="SUPFAM" id="SSF52540">
    <property type="entry name" value="P-loop containing nucleoside triphosphate hydrolases"/>
    <property type="match status" value="2"/>
</dbReference>
<feature type="transmembrane region" description="Helical" evidence="17">
    <location>
        <begin position="321"/>
        <end position="346"/>
    </location>
</feature>
<dbReference type="CDD" id="cd18595">
    <property type="entry name" value="ABC_6TM_MRP1_2_3_6_D1_like"/>
    <property type="match status" value="1"/>
</dbReference>
<dbReference type="CDD" id="cd03244">
    <property type="entry name" value="ABCC_MRP_domain2"/>
    <property type="match status" value="1"/>
</dbReference>
<feature type="transmembrane region" description="Helical" evidence="17">
    <location>
        <begin position="20"/>
        <end position="40"/>
    </location>
</feature>
<dbReference type="Proteomes" id="UP000749559">
    <property type="component" value="Unassembled WGS sequence"/>
</dbReference>
<dbReference type="GO" id="GO:0000323">
    <property type="term" value="C:lytic vacuole"/>
    <property type="evidence" value="ECO:0007669"/>
    <property type="project" value="UniProtKB-ARBA"/>
</dbReference>
<feature type="transmembrane region" description="Helical" evidence="17">
    <location>
        <begin position="61"/>
        <end position="80"/>
    </location>
</feature>
<feature type="domain" description="ABC transporter" evidence="18">
    <location>
        <begin position="646"/>
        <end position="870"/>
    </location>
</feature>
<evidence type="ECO:0000256" key="1">
    <source>
        <dbReference type="ARBA" id="ARBA00004128"/>
    </source>
</evidence>
<dbReference type="Pfam" id="PF24357">
    <property type="entry name" value="TMD0_ABC"/>
    <property type="match status" value="1"/>
</dbReference>
<feature type="transmembrane region" description="Helical" evidence="17">
    <location>
        <begin position="582"/>
        <end position="599"/>
    </location>
</feature>
<feature type="transmembrane region" description="Helical" evidence="17">
    <location>
        <begin position="118"/>
        <end position="139"/>
    </location>
</feature>
<evidence type="ECO:0000259" key="18">
    <source>
        <dbReference type="PROSITE" id="PS50893"/>
    </source>
</evidence>
<dbReference type="PANTHER" id="PTHR24223">
    <property type="entry name" value="ATP-BINDING CASSETTE SUB-FAMILY C"/>
    <property type="match status" value="1"/>
</dbReference>
<keyword evidence="6" id="KW-0926">Vacuole</keyword>
<dbReference type="SUPFAM" id="SSF90123">
    <property type="entry name" value="ABC transporter transmembrane region"/>
    <property type="match status" value="2"/>
</dbReference>
<evidence type="ECO:0000313" key="21">
    <source>
        <dbReference type="Proteomes" id="UP000749559"/>
    </source>
</evidence>
<dbReference type="CDD" id="cd18603">
    <property type="entry name" value="ABC_6TM_MRP1_2_3_6_D2_like"/>
    <property type="match status" value="1"/>
</dbReference>
<evidence type="ECO:0000256" key="15">
    <source>
        <dbReference type="ARBA" id="ARBA00047523"/>
    </source>
</evidence>
<dbReference type="InterPro" id="IPR003439">
    <property type="entry name" value="ABC_transporter-like_ATP-bd"/>
</dbReference>
<comment type="similarity">
    <text evidence="3">Belongs to the ABC transporter superfamily. ABCC family. Conjugate transporter (TC 3.A.1.208) subfamily.</text>
</comment>
<feature type="transmembrane region" description="Helical" evidence="17">
    <location>
        <begin position="151"/>
        <end position="172"/>
    </location>
</feature>
<sequence>SYSLTVNTTNPDFTDCFQATVLSWIAPVVLWVSSIIYLPYLLTRQTIHRWTDGSKQHWSKLITGFSLCIVGLVSLIYFITKHNVPTAVHIANAVNLVTYIYVVFLMRKEFLVGEHSSGTMFMFWFTNVITSITILRSRIMQFMEYADDTTGLIFESIVSCLVFLEFALHLFADVNALKLPASERSGERQPLLTSTIDEPNTDKFLHNPCPELKASFLSRVSFWWMTGFVMLGYKGKMNDDALHSLRPCDETTRCMGAFLRGWQSQQKRGAVTSSNKSSSKRTYNTYKYTAGITEDDTASVEDVDVTYSDCKLHKELSVMKALWRAFGCYYSSIGIFELLNSVFTYIRPLVLDLLISFVQNRDPFVWRGYLYAALLFLLSIGRALVNQQHFLGKLTTGMWVRSALTAAIYRKALKLSNNSRKKYSLGQIVNLMAVDSQKIGDACNFLHFLWSVPLNVTICMVLLWQYLGAASLAGLGAMVILFTTNALLASKAYKKYQVIQMKLKDTRLKLTNELLNGIKVIKLYAWEGAFMDRVLDVRQKEIVTIRIAAFIMAGSSISFFCAPLIFAVISFSAYALSSATHLLNPQVAFVSLSLVNTLSRPMTILPNAIAGFVQAYVSVGRIQAFLNDEELRDDVVSHSTDRQNAVSVEDGTFSWEQQGSATLTKVTVDVKHRGLTMIVGKVGSGKSSLISAILGEMEKTNGSVNISGSIAYVPQEAWIRNDTLINNILFGNEIGRKTYDKIIEACALGPDLEALPAGDKTEIGEKGINLSGGQKQRLSIARAVAQDANIYLLDDPLSAVDSHVGKHIVEKLIGPNGLLQNKTRILVTHGVSYLHLADQIVVMKEGRVSEIGTYQQLLSHNGAFAEFLSNYLNEDTGEISSNSEENEVIEDIRKQISLLSEESGVSDSEHMRMRGEGRKRRRPGKSRPDSACSNVSHDSIKLANTQGEKLKIRKGRNLMDTEGAEIGGVKAAVYATYMRALGLFPVLMVVASYSVFVASDLGGNIWLSEWSEDGGVNGTTTPEQTDIRLGVYGGIGVVQMSSILIATLGLAFAVTRASKILHEKLILRIVKAPMEFFDTTPLGRILNRFSQDMSQVDTNIRGTLMMILRGLSSIVTTIIAISYSSPYFLIVFVPLFILYIFIQRVYVACSNQLRRLNSIRTSPIYSHFGESVTGACSIRAYNMQSAFIKQSDKLTDDMMMAKFPSIAVSRWLSVMIETIGSLIVLFAALFAVLGRATIGAGLVGLSVSYSIQVTERLAMFVRNMSDMESNIVSVERISEYSEVKNEAPWSIRGTKPSSTWPSKGEVIFKDLKLRYRAGLDLVLKGLSFSVKGGEKIGIVGRTGAGKSSLTLGLFRIIEAAGGTITIDGVRIDTIGLHNLRNGLTIIPQDPVLFSGTLRTNLDPFDEHTDDALWSALDHAHLALFVKELPKQLLHDCSEDGQNLSVGQKQLVCLARALLRKSKILVLDEATAAIDLETDDLIQNTIREEFKDCTVFTIAHRLNTVMDYDRILVLDDGKIVEFDSPSTLLSHTDGILFSMARDAGIVK</sequence>
<dbReference type="PROSITE" id="PS50929">
    <property type="entry name" value="ABC_TM1F"/>
    <property type="match status" value="2"/>
</dbReference>
<dbReference type="SMART" id="SM00382">
    <property type="entry name" value="AAA"/>
    <property type="match status" value="2"/>
</dbReference>
<proteinExistence type="inferred from homology"/>
<evidence type="ECO:0000256" key="14">
    <source>
        <dbReference type="ARBA" id="ARBA00024220"/>
    </source>
</evidence>
<dbReference type="GO" id="GO:0005524">
    <property type="term" value="F:ATP binding"/>
    <property type="evidence" value="ECO:0007669"/>
    <property type="project" value="UniProtKB-KW"/>
</dbReference>
<evidence type="ECO:0000256" key="16">
    <source>
        <dbReference type="SAM" id="MobiDB-lite"/>
    </source>
</evidence>
<keyword evidence="12 17" id="KW-1133">Transmembrane helix</keyword>
<keyword evidence="13 17" id="KW-0472">Membrane</keyword>
<accession>A0A8S4Q9Y4</accession>
<dbReference type="OrthoDB" id="6500128at2759"/>
<feature type="transmembrane region" description="Helical" evidence="17">
    <location>
        <begin position="472"/>
        <end position="493"/>
    </location>
</feature>
<dbReference type="FunFam" id="3.40.50.300:FF:000074">
    <property type="entry name" value="Multidrug resistance-associated protein 5 isoform 1"/>
    <property type="match status" value="1"/>
</dbReference>
<comment type="subcellular location">
    <subcellularLocation>
        <location evidence="2">Cell membrane</location>
        <topology evidence="2">Multi-pass membrane protein</topology>
    </subcellularLocation>
    <subcellularLocation>
        <location evidence="1">Vacuole membrane</location>
        <topology evidence="1">Multi-pass membrane protein</topology>
    </subcellularLocation>
</comment>
<dbReference type="FunFam" id="1.20.1560.10:FF:000001">
    <property type="entry name" value="ATP-binding cassette subfamily C member 1"/>
    <property type="match status" value="1"/>
</dbReference>
<evidence type="ECO:0000256" key="10">
    <source>
        <dbReference type="ARBA" id="ARBA00022840"/>
    </source>
</evidence>
<dbReference type="NCBIfam" id="TIGR00957">
    <property type="entry name" value="MRP_assoc_pro"/>
    <property type="match status" value="1"/>
</dbReference>
<keyword evidence="21" id="KW-1185">Reference proteome</keyword>
<dbReference type="PROSITE" id="PS00211">
    <property type="entry name" value="ABC_TRANSPORTER_1"/>
    <property type="match status" value="2"/>
</dbReference>
<dbReference type="InterPro" id="IPR056227">
    <property type="entry name" value="TMD0_ABC"/>
</dbReference>
<dbReference type="InterPro" id="IPR017871">
    <property type="entry name" value="ABC_transporter-like_CS"/>
</dbReference>
<protein>
    <recommendedName>
        <fullName evidence="14">ABC-type glutathione-S-conjugate transporter</fullName>
        <ecNumber evidence="14">7.6.2.3</ecNumber>
    </recommendedName>
</protein>
<evidence type="ECO:0000256" key="12">
    <source>
        <dbReference type="ARBA" id="ARBA00022989"/>
    </source>
</evidence>
<dbReference type="GO" id="GO:0005886">
    <property type="term" value="C:plasma membrane"/>
    <property type="evidence" value="ECO:0007669"/>
    <property type="project" value="UniProtKB-SubCell"/>
</dbReference>
<dbReference type="CDD" id="cd03250">
    <property type="entry name" value="ABCC_MRP_domain1"/>
    <property type="match status" value="1"/>
</dbReference>
<gene>
    <name evidence="20" type="ORF">OFUS_LOCUS26310</name>
</gene>
<feature type="domain" description="ABC transmembrane type-1" evidence="19">
    <location>
        <begin position="995"/>
        <end position="1269"/>
    </location>
</feature>
<dbReference type="GO" id="GO:0015431">
    <property type="term" value="F:ABC-type glutathione S-conjugate transporter activity"/>
    <property type="evidence" value="ECO:0007669"/>
    <property type="project" value="UniProtKB-EC"/>
</dbReference>
<feature type="transmembrane region" description="Helical" evidence="17">
    <location>
        <begin position="86"/>
        <end position="106"/>
    </location>
</feature>
<dbReference type="PROSITE" id="PS50893">
    <property type="entry name" value="ABC_TRANSPORTER_2"/>
    <property type="match status" value="2"/>
</dbReference>
<feature type="transmembrane region" description="Helical" evidence="17">
    <location>
        <begin position="445"/>
        <end position="466"/>
    </location>
</feature>
<dbReference type="FunFam" id="3.40.50.300:FF:000293">
    <property type="entry name" value="ATP binding cassette subfamily C member 1"/>
    <property type="match status" value="1"/>
</dbReference>
<keyword evidence="10" id="KW-0067">ATP-binding</keyword>
<evidence type="ECO:0000256" key="3">
    <source>
        <dbReference type="ARBA" id="ARBA00009726"/>
    </source>
</evidence>
<feature type="non-terminal residue" evidence="20">
    <location>
        <position position="1546"/>
    </location>
</feature>
<keyword evidence="8" id="KW-0677">Repeat</keyword>
<feature type="transmembrane region" description="Helical" evidence="17">
    <location>
        <begin position="1103"/>
        <end position="1121"/>
    </location>
</feature>
<dbReference type="InterPro" id="IPR005292">
    <property type="entry name" value="MRP"/>
</dbReference>
<evidence type="ECO:0000256" key="6">
    <source>
        <dbReference type="ARBA" id="ARBA00022554"/>
    </source>
</evidence>
<evidence type="ECO:0000256" key="9">
    <source>
        <dbReference type="ARBA" id="ARBA00022741"/>
    </source>
</evidence>
<feature type="transmembrane region" description="Helical" evidence="17">
    <location>
        <begin position="1208"/>
        <end position="1230"/>
    </location>
</feature>
<keyword evidence="11" id="KW-1278">Translocase</keyword>
<organism evidence="20 21">
    <name type="scientific">Owenia fusiformis</name>
    <name type="common">Polychaete worm</name>
    <dbReference type="NCBI Taxonomy" id="6347"/>
    <lineage>
        <taxon>Eukaryota</taxon>
        <taxon>Metazoa</taxon>
        <taxon>Spiralia</taxon>
        <taxon>Lophotrochozoa</taxon>
        <taxon>Annelida</taxon>
        <taxon>Polychaeta</taxon>
        <taxon>Sedentaria</taxon>
        <taxon>Canalipalpata</taxon>
        <taxon>Sabellida</taxon>
        <taxon>Oweniida</taxon>
        <taxon>Oweniidae</taxon>
        <taxon>Owenia</taxon>
    </lineage>
</organism>
<dbReference type="EC" id="7.6.2.3" evidence="14"/>
<dbReference type="FunFam" id="1.20.1560.10:FF:000020">
    <property type="entry name" value="ABC metal ion transporter"/>
    <property type="match status" value="1"/>
</dbReference>
<feature type="domain" description="ABC transmembrane type-1" evidence="19">
    <location>
        <begin position="333"/>
        <end position="614"/>
    </location>
</feature>
<dbReference type="InterPro" id="IPR003593">
    <property type="entry name" value="AAA+_ATPase"/>
</dbReference>
<keyword evidence="5" id="KW-1003">Cell membrane</keyword>
<dbReference type="InterPro" id="IPR050173">
    <property type="entry name" value="ABC_transporter_C-like"/>
</dbReference>
<reference evidence="20" key="1">
    <citation type="submission" date="2022-03" db="EMBL/GenBank/DDBJ databases">
        <authorList>
            <person name="Martin C."/>
        </authorList>
    </citation>
    <scope>NUCLEOTIDE SEQUENCE</scope>
</reference>
<dbReference type="PANTHER" id="PTHR24223:SF443">
    <property type="entry name" value="MULTIDRUG-RESISTANCE LIKE PROTEIN 1, ISOFORM I"/>
    <property type="match status" value="1"/>
</dbReference>
<evidence type="ECO:0000256" key="4">
    <source>
        <dbReference type="ARBA" id="ARBA00022448"/>
    </source>
</evidence>
<dbReference type="GO" id="GO:0005774">
    <property type="term" value="C:vacuolar membrane"/>
    <property type="evidence" value="ECO:0007669"/>
    <property type="project" value="UniProtKB-SubCell"/>
</dbReference>
<evidence type="ECO:0000256" key="8">
    <source>
        <dbReference type="ARBA" id="ARBA00022737"/>
    </source>
</evidence>
<comment type="caution">
    <text evidence="20">The sequence shown here is derived from an EMBL/GenBank/DDBJ whole genome shotgun (WGS) entry which is preliminary data.</text>
</comment>
<dbReference type="EMBL" id="CAIIXF020000012">
    <property type="protein sequence ID" value="CAH1802659.1"/>
    <property type="molecule type" value="Genomic_DNA"/>
</dbReference>
<evidence type="ECO:0000256" key="7">
    <source>
        <dbReference type="ARBA" id="ARBA00022692"/>
    </source>
</evidence>